<reference evidence="2" key="1">
    <citation type="submission" date="2014-08" db="EMBL/GenBank/DDBJ databases">
        <authorList>
            <person name="Moulin L."/>
        </authorList>
    </citation>
    <scope>NUCLEOTIDE SEQUENCE [LARGE SCALE GENOMIC DNA]</scope>
</reference>
<gene>
    <name evidence="1" type="ORF">MPL3356_40554</name>
</gene>
<sequence>MHDDPSLFLAGRAGFNSMGVLSCPPVPGLFRLMLVSVSNSFLNIKTVWPDGLRTAFGGAEIRRRTMSLDQKRKFISAVYERLGPAFETNLQQNASPAA</sequence>
<evidence type="ECO:0000313" key="2">
    <source>
        <dbReference type="Proteomes" id="UP000045285"/>
    </source>
</evidence>
<protein>
    <submittedName>
        <fullName evidence="1">Uncharacterized protein</fullName>
    </submittedName>
</protein>
<name>A0A090E2V5_MESPL</name>
<evidence type="ECO:0000313" key="1">
    <source>
        <dbReference type="EMBL" id="CDX23780.1"/>
    </source>
</evidence>
<dbReference type="EMBL" id="CCMZ01000034">
    <property type="protein sequence ID" value="CDX23780.1"/>
    <property type="molecule type" value="Genomic_DNA"/>
</dbReference>
<dbReference type="AlphaFoldDB" id="A0A090E2V5"/>
<keyword evidence="2" id="KW-1185">Reference proteome</keyword>
<accession>A0A090E2V5</accession>
<organism evidence="1 2">
    <name type="scientific">Mesorhizobium plurifarium</name>
    <dbReference type="NCBI Taxonomy" id="69974"/>
    <lineage>
        <taxon>Bacteria</taxon>
        <taxon>Pseudomonadati</taxon>
        <taxon>Pseudomonadota</taxon>
        <taxon>Alphaproteobacteria</taxon>
        <taxon>Hyphomicrobiales</taxon>
        <taxon>Phyllobacteriaceae</taxon>
        <taxon>Mesorhizobium</taxon>
    </lineage>
</organism>
<dbReference type="Proteomes" id="UP000045285">
    <property type="component" value="Unassembled WGS sequence"/>
</dbReference>
<proteinExistence type="predicted"/>
<dbReference type="STRING" id="69974.MPLDJ20_50181"/>